<protein>
    <recommendedName>
        <fullName evidence="3">Ubiquitin-like domain-containing protein</fullName>
    </recommendedName>
</protein>
<dbReference type="InterPro" id="IPR029071">
    <property type="entry name" value="Ubiquitin-like_domsf"/>
</dbReference>
<name>A0A8H2WP72_9AGAM</name>
<organism evidence="1 2">
    <name type="scientific">Rhizoctonia solani</name>
    <dbReference type="NCBI Taxonomy" id="456999"/>
    <lineage>
        <taxon>Eukaryota</taxon>
        <taxon>Fungi</taxon>
        <taxon>Dikarya</taxon>
        <taxon>Basidiomycota</taxon>
        <taxon>Agaricomycotina</taxon>
        <taxon>Agaricomycetes</taxon>
        <taxon>Cantharellales</taxon>
        <taxon>Ceratobasidiaceae</taxon>
        <taxon>Rhizoctonia</taxon>
    </lineage>
</organism>
<dbReference type="Proteomes" id="UP000663831">
    <property type="component" value="Unassembled WGS sequence"/>
</dbReference>
<reference evidence="1" key="1">
    <citation type="submission" date="2021-01" db="EMBL/GenBank/DDBJ databases">
        <authorList>
            <person name="Kaushik A."/>
        </authorList>
    </citation>
    <scope>NUCLEOTIDE SEQUENCE</scope>
    <source>
        <strain evidence="1">AG3-1AP</strain>
    </source>
</reference>
<dbReference type="AlphaFoldDB" id="A0A8H2WP72"/>
<comment type="caution">
    <text evidence="1">The sequence shown here is derived from an EMBL/GenBank/DDBJ whole genome shotgun (WGS) entry which is preliminary data.</text>
</comment>
<proteinExistence type="predicted"/>
<evidence type="ECO:0000313" key="2">
    <source>
        <dbReference type="Proteomes" id="UP000663831"/>
    </source>
</evidence>
<dbReference type="EMBL" id="CAJMWV010000477">
    <property type="protein sequence ID" value="CAE6398440.1"/>
    <property type="molecule type" value="Genomic_DNA"/>
</dbReference>
<accession>A0A8H2WP72</accession>
<dbReference type="SUPFAM" id="SSF54236">
    <property type="entry name" value="Ubiquitin-like"/>
    <property type="match status" value="1"/>
</dbReference>
<evidence type="ECO:0008006" key="3">
    <source>
        <dbReference type="Google" id="ProtNLM"/>
    </source>
</evidence>
<evidence type="ECO:0000313" key="1">
    <source>
        <dbReference type="EMBL" id="CAE6398440.1"/>
    </source>
</evidence>
<gene>
    <name evidence="1" type="ORF">RDB_LOCUS12991</name>
</gene>
<sequence length="71" mass="8168">MQLRIQLITQEVKTIEIHEFTMVYELQAALQEKGLPYKKLWHAGMRLDDKLGMSLHELNVTADSVVIASNE</sequence>